<evidence type="ECO:0000256" key="11">
    <source>
        <dbReference type="ARBA" id="ARBA00022840"/>
    </source>
</evidence>
<evidence type="ECO:0000256" key="16">
    <source>
        <dbReference type="ARBA" id="ARBA00047899"/>
    </source>
</evidence>
<keyword evidence="11 18" id="KW-0067">ATP-binding</keyword>
<evidence type="ECO:0000256" key="8">
    <source>
        <dbReference type="ARBA" id="ARBA00022729"/>
    </source>
</evidence>
<keyword evidence="12 19" id="KW-1133">Transmembrane helix</keyword>
<dbReference type="PROSITE" id="PS00107">
    <property type="entry name" value="PROTEIN_KINASE_ATP"/>
    <property type="match status" value="1"/>
</dbReference>
<keyword evidence="22" id="KW-1185">Reference proteome</keyword>
<comment type="catalytic activity">
    <reaction evidence="16">
        <text>L-threonyl-[protein] + ATP = O-phospho-L-threonyl-[protein] + ADP + H(+)</text>
        <dbReference type="Rhea" id="RHEA:46608"/>
        <dbReference type="Rhea" id="RHEA-COMP:11060"/>
        <dbReference type="Rhea" id="RHEA-COMP:11605"/>
        <dbReference type="ChEBI" id="CHEBI:15378"/>
        <dbReference type="ChEBI" id="CHEBI:30013"/>
        <dbReference type="ChEBI" id="CHEBI:30616"/>
        <dbReference type="ChEBI" id="CHEBI:61977"/>
        <dbReference type="ChEBI" id="CHEBI:456216"/>
        <dbReference type="EC" id="2.7.11.1"/>
    </reaction>
</comment>
<evidence type="ECO:0000313" key="22">
    <source>
        <dbReference type="Proteomes" id="UP001234989"/>
    </source>
</evidence>
<name>A0AAF0QGK9_SOLVR</name>
<evidence type="ECO:0000256" key="5">
    <source>
        <dbReference type="ARBA" id="ARBA00022553"/>
    </source>
</evidence>
<keyword evidence="8" id="KW-0732">Signal</keyword>
<feature type="transmembrane region" description="Helical" evidence="19">
    <location>
        <begin position="7"/>
        <end position="23"/>
    </location>
</feature>
<evidence type="ECO:0000256" key="19">
    <source>
        <dbReference type="SAM" id="Phobius"/>
    </source>
</evidence>
<keyword evidence="7 19" id="KW-0812">Transmembrane</keyword>
<feature type="binding site" evidence="18">
    <location>
        <position position="553"/>
    </location>
    <ligand>
        <name>ATP</name>
        <dbReference type="ChEBI" id="CHEBI:30616"/>
    </ligand>
</feature>
<dbReference type="InterPro" id="IPR011009">
    <property type="entry name" value="Kinase-like_dom_sf"/>
</dbReference>
<evidence type="ECO:0000256" key="6">
    <source>
        <dbReference type="ARBA" id="ARBA00022679"/>
    </source>
</evidence>
<evidence type="ECO:0000259" key="20">
    <source>
        <dbReference type="PROSITE" id="PS50011"/>
    </source>
</evidence>
<evidence type="ECO:0000256" key="7">
    <source>
        <dbReference type="ARBA" id="ARBA00022692"/>
    </source>
</evidence>
<dbReference type="PANTHER" id="PTHR46008">
    <property type="entry name" value="LEAF RUST 10 DISEASE-RESISTANCE LOCUS RECEPTOR-LIKE PROTEIN KINASE-LIKE 1.4"/>
    <property type="match status" value="1"/>
</dbReference>
<evidence type="ECO:0000256" key="9">
    <source>
        <dbReference type="ARBA" id="ARBA00022741"/>
    </source>
</evidence>
<dbReference type="GO" id="GO:0030247">
    <property type="term" value="F:polysaccharide binding"/>
    <property type="evidence" value="ECO:0007669"/>
    <property type="project" value="InterPro"/>
</dbReference>
<keyword evidence="10" id="KW-0418">Kinase</keyword>
<gene>
    <name evidence="21" type="ORF">MTR67_015543</name>
</gene>
<evidence type="ECO:0000256" key="4">
    <source>
        <dbReference type="ARBA" id="ARBA00022527"/>
    </source>
</evidence>
<evidence type="ECO:0000256" key="14">
    <source>
        <dbReference type="ARBA" id="ARBA00023170"/>
    </source>
</evidence>
<accession>A0AAF0QGK9</accession>
<evidence type="ECO:0000256" key="10">
    <source>
        <dbReference type="ARBA" id="ARBA00022777"/>
    </source>
</evidence>
<keyword evidence="13 19" id="KW-0472">Membrane</keyword>
<dbReference type="InterPro" id="IPR000719">
    <property type="entry name" value="Prot_kinase_dom"/>
</dbReference>
<feature type="transmembrane region" description="Helical" evidence="19">
    <location>
        <begin position="452"/>
        <end position="474"/>
    </location>
</feature>
<dbReference type="InterPro" id="IPR032872">
    <property type="entry name" value="WAK_assoc_C"/>
</dbReference>
<dbReference type="InterPro" id="IPR017441">
    <property type="entry name" value="Protein_kinase_ATP_BS"/>
</dbReference>
<evidence type="ECO:0000313" key="21">
    <source>
        <dbReference type="EMBL" id="WMV22158.1"/>
    </source>
</evidence>
<keyword evidence="4" id="KW-0723">Serine/threonine-protein kinase</keyword>
<evidence type="ECO:0000256" key="3">
    <source>
        <dbReference type="ARBA" id="ARBA00022475"/>
    </source>
</evidence>
<dbReference type="EC" id="2.7.11.1" evidence="2"/>
<dbReference type="Gene3D" id="3.30.200.20">
    <property type="entry name" value="Phosphorylase Kinase, domain 1"/>
    <property type="match status" value="1"/>
</dbReference>
<keyword evidence="15" id="KW-0325">Glycoprotein</keyword>
<dbReference type="EMBL" id="CP133614">
    <property type="protein sequence ID" value="WMV22158.1"/>
    <property type="molecule type" value="Genomic_DNA"/>
</dbReference>
<dbReference type="AlphaFoldDB" id="A0AAF0QGK9"/>
<keyword evidence="6" id="KW-0808">Transferase</keyword>
<comment type="catalytic activity">
    <reaction evidence="17">
        <text>L-seryl-[protein] + ATP = O-phospho-L-seryl-[protein] + ADP + H(+)</text>
        <dbReference type="Rhea" id="RHEA:17989"/>
        <dbReference type="Rhea" id="RHEA-COMP:9863"/>
        <dbReference type="Rhea" id="RHEA-COMP:11604"/>
        <dbReference type="ChEBI" id="CHEBI:15378"/>
        <dbReference type="ChEBI" id="CHEBI:29999"/>
        <dbReference type="ChEBI" id="CHEBI:30616"/>
        <dbReference type="ChEBI" id="CHEBI:83421"/>
        <dbReference type="ChEBI" id="CHEBI:456216"/>
        <dbReference type="EC" id="2.7.11.1"/>
    </reaction>
</comment>
<dbReference type="InterPro" id="IPR008271">
    <property type="entry name" value="Ser/Thr_kinase_AS"/>
</dbReference>
<dbReference type="Gene3D" id="1.10.510.10">
    <property type="entry name" value="Transferase(Phosphotransferase) domain 1"/>
    <property type="match status" value="1"/>
</dbReference>
<dbReference type="Proteomes" id="UP001234989">
    <property type="component" value="Chromosome 3"/>
</dbReference>
<dbReference type="SMART" id="SM00220">
    <property type="entry name" value="S_TKc"/>
    <property type="match status" value="1"/>
</dbReference>
<dbReference type="PROSITE" id="PS00108">
    <property type="entry name" value="PROTEIN_KINASE_ST"/>
    <property type="match status" value="1"/>
</dbReference>
<evidence type="ECO:0000256" key="13">
    <source>
        <dbReference type="ARBA" id="ARBA00023136"/>
    </source>
</evidence>
<proteinExistence type="predicted"/>
<evidence type="ECO:0000256" key="17">
    <source>
        <dbReference type="ARBA" id="ARBA00048679"/>
    </source>
</evidence>
<dbReference type="GO" id="GO:0005886">
    <property type="term" value="C:plasma membrane"/>
    <property type="evidence" value="ECO:0007669"/>
    <property type="project" value="UniProtKB-SubCell"/>
</dbReference>
<dbReference type="PANTHER" id="PTHR46008:SF20">
    <property type="entry name" value="PROTEIN KINASE DOMAIN-CONTAINING PROTEIN"/>
    <property type="match status" value="1"/>
</dbReference>
<dbReference type="Pfam" id="PF13947">
    <property type="entry name" value="GUB_WAK_bind"/>
    <property type="match status" value="2"/>
</dbReference>
<evidence type="ECO:0000256" key="12">
    <source>
        <dbReference type="ARBA" id="ARBA00022989"/>
    </source>
</evidence>
<comment type="subcellular location">
    <subcellularLocation>
        <location evidence="1">Cell membrane</location>
        <topology evidence="1">Single-pass type I membrane protein</topology>
    </subcellularLocation>
</comment>
<evidence type="ECO:0000256" key="15">
    <source>
        <dbReference type="ARBA" id="ARBA00023180"/>
    </source>
</evidence>
<evidence type="ECO:0000256" key="18">
    <source>
        <dbReference type="PROSITE-ProRule" id="PRU10141"/>
    </source>
</evidence>
<sequence length="852" mass="96048">MFQNQSICFFFYYFFVSLFFSFVRSSANNDTSSYAFCPKSTCNGVEISYPFWRLDNYNASAPQYCGYPGFGINCSKNQPLPIIYLPGDAFYVKSIDYKSYSLALVDADVFNETCPRARHNLTLEKLPFKFSDSALELTFYFDCTEPLPDSLPAECLKSSGNRTYFYVGETEPDYLNWFGICEEKVVATVKERRRFQNNDWIRGFGAAMGEGFVLDWWSASECGQCEESDGSFPFWGGDRPQECGLPQFKLACDANQDPLIHIDGHNFRVLDINGDNQTMRVARNDLDEDICPDRFGNTSLNDAPFRYGPDFMILILFYACPFDIPSEWKNFTFSCNNTGESSHGFYPDRSFISFWGPMYGSCERNVTVPVLLTAFQRFEDQGSTKILELLKQGFNVVYNKSPVCMACERSGGLCWSETNFAVPTCLCRDRTYSYYCGYVQEQGDKRDIRVKVAVGVAAAAFTAIVACVIFFLYYRRQKKRHAGSSLISRSILSYPTSTMDPEKASHYFGVHVFDYNELEEATNSFDSSKELGEGGFGTVYKGKLRDGRVVAVKRLYENNYKRVEQFRNEIEILTRLRHRNLVTLYGCTSRHGRELLLVYEYISNGTVADHLHGEFSKPGSLSWNTRMSISIETASALAFLHNSEVIHRDVKTNNILLDSNFCVKVADFGLSRLFPTDVTHVSTAPQGTPGYVDPQYHECYQLTSKSDVYSFGVVLIELISSLPAVDICRHRQEINLSNMAINKIQSNTLHELVDSNLGFDSNDMVKLMITAVAELAFQCLQNDRDLRPSMPEVLEALLGIQSMDKTATEIGKPSPGDDAGLLKNHALSLSPDSVISKWTSSSSSTTHASSIG</sequence>
<feature type="domain" description="Protein kinase" evidence="20">
    <location>
        <begin position="525"/>
        <end position="798"/>
    </location>
</feature>
<evidence type="ECO:0000256" key="1">
    <source>
        <dbReference type="ARBA" id="ARBA00004251"/>
    </source>
</evidence>
<dbReference type="PROSITE" id="PS50011">
    <property type="entry name" value="PROTEIN_KINASE_DOM"/>
    <property type="match status" value="1"/>
</dbReference>
<evidence type="ECO:0000256" key="2">
    <source>
        <dbReference type="ARBA" id="ARBA00012513"/>
    </source>
</evidence>
<dbReference type="FunFam" id="3.30.200.20:FF:000214">
    <property type="entry name" value="WAK1-OsWAK receptor-like cytoplasmic kinase (OsWAK-RLCK)"/>
    <property type="match status" value="1"/>
</dbReference>
<dbReference type="GO" id="GO:0004674">
    <property type="term" value="F:protein serine/threonine kinase activity"/>
    <property type="evidence" value="ECO:0007669"/>
    <property type="project" value="UniProtKB-KW"/>
</dbReference>
<dbReference type="CDD" id="cd14066">
    <property type="entry name" value="STKc_IRAK"/>
    <property type="match status" value="1"/>
</dbReference>
<dbReference type="InterPro" id="IPR025287">
    <property type="entry name" value="WAK_GUB"/>
</dbReference>
<keyword evidence="14" id="KW-0675">Receptor</keyword>
<dbReference type="Pfam" id="PF00069">
    <property type="entry name" value="Pkinase"/>
    <property type="match status" value="1"/>
</dbReference>
<dbReference type="GO" id="GO:0005524">
    <property type="term" value="F:ATP binding"/>
    <property type="evidence" value="ECO:0007669"/>
    <property type="project" value="UniProtKB-UniRule"/>
</dbReference>
<dbReference type="SUPFAM" id="SSF56112">
    <property type="entry name" value="Protein kinase-like (PK-like)"/>
    <property type="match status" value="1"/>
</dbReference>
<protein>
    <recommendedName>
        <fullName evidence="2">non-specific serine/threonine protein kinase</fullName>
        <ecNumber evidence="2">2.7.11.1</ecNumber>
    </recommendedName>
</protein>
<keyword evidence="5" id="KW-0597">Phosphoprotein</keyword>
<reference evidence="21" key="1">
    <citation type="submission" date="2023-08" db="EMBL/GenBank/DDBJ databases">
        <title>A de novo genome assembly of Solanum verrucosum Schlechtendal, a Mexican diploid species geographically isolated from the other diploid A-genome species in potato relatives.</title>
        <authorList>
            <person name="Hosaka K."/>
        </authorList>
    </citation>
    <scope>NUCLEOTIDE SEQUENCE</scope>
    <source>
        <tissue evidence="21">Young leaves</tissue>
    </source>
</reference>
<keyword evidence="3" id="KW-1003">Cell membrane</keyword>
<keyword evidence="9 18" id="KW-0547">Nucleotide-binding</keyword>
<dbReference type="Pfam" id="PF14380">
    <property type="entry name" value="WAK_assoc"/>
    <property type="match status" value="1"/>
</dbReference>
<dbReference type="FunFam" id="1.10.510.10:FF:000161">
    <property type="entry name" value="Wall-associated receptor kinase-like 20"/>
    <property type="match status" value="1"/>
</dbReference>
<organism evidence="21 22">
    <name type="scientific">Solanum verrucosum</name>
    <dbReference type="NCBI Taxonomy" id="315347"/>
    <lineage>
        <taxon>Eukaryota</taxon>
        <taxon>Viridiplantae</taxon>
        <taxon>Streptophyta</taxon>
        <taxon>Embryophyta</taxon>
        <taxon>Tracheophyta</taxon>
        <taxon>Spermatophyta</taxon>
        <taxon>Magnoliopsida</taxon>
        <taxon>eudicotyledons</taxon>
        <taxon>Gunneridae</taxon>
        <taxon>Pentapetalae</taxon>
        <taxon>asterids</taxon>
        <taxon>lamiids</taxon>
        <taxon>Solanales</taxon>
        <taxon>Solanaceae</taxon>
        <taxon>Solanoideae</taxon>
        <taxon>Solaneae</taxon>
        <taxon>Solanum</taxon>
    </lineage>
</organism>